<dbReference type="InterPro" id="IPR042099">
    <property type="entry name" value="ANL_N_sf"/>
</dbReference>
<dbReference type="EMBL" id="CAXIEN010000925">
    <property type="protein sequence ID" value="CAL1301884.1"/>
    <property type="molecule type" value="Genomic_DNA"/>
</dbReference>
<protein>
    <recommendedName>
        <fullName evidence="1">AMP-dependent synthetase/ligase domain-containing protein</fullName>
    </recommendedName>
</protein>
<organism evidence="2 3">
    <name type="scientific">Larinioides sclopetarius</name>
    <dbReference type="NCBI Taxonomy" id="280406"/>
    <lineage>
        <taxon>Eukaryota</taxon>
        <taxon>Metazoa</taxon>
        <taxon>Ecdysozoa</taxon>
        <taxon>Arthropoda</taxon>
        <taxon>Chelicerata</taxon>
        <taxon>Arachnida</taxon>
        <taxon>Araneae</taxon>
        <taxon>Araneomorphae</taxon>
        <taxon>Entelegynae</taxon>
        <taxon>Araneoidea</taxon>
        <taxon>Araneidae</taxon>
        <taxon>Larinioides</taxon>
    </lineage>
</organism>
<dbReference type="Gene3D" id="3.30.300.30">
    <property type="match status" value="1"/>
</dbReference>
<comment type="caution">
    <text evidence="2">The sequence shown here is derived from an EMBL/GenBank/DDBJ whole genome shotgun (WGS) entry which is preliminary data.</text>
</comment>
<sequence>MLPKMKEIVKGLPSLEKVIIVSTKGESYSKDISEIKNGCFLNEFLELGREKDGSIPPIQFEQVSYDHPLFINYTSGTTGLPKPLVHGIGYLLAVFRDFSMHLDAHRGSVYFSMSPVGWATWNCFTSLLFAGVSVVLYEGVPFFRSPTYFWDLVDELKMTHIFIPSSILNDLQNRGYIPTKNHSLKSLKLLMSGGSVVKSQLFDFVYSSIKKDMAFTSVFGKPLDGEVGELVVTKPIPNLPLGLWKDKDGSLLREKYFYKYPGKFAIGDYGVINPVTRGLTICCRSDETLKQRGCRFGSSEIYNVVEIFPEVTDSICVSQYNKTMDERAVLFLKIRDGYSFSEDLVSRIREAISNELTIRHVPDIILEVKDIPYNANGKKMEIMAKKIINRMPYNAETIVNPESLTYYENVPELQGF</sequence>
<dbReference type="InterPro" id="IPR045851">
    <property type="entry name" value="AMP-bd_C_sf"/>
</dbReference>
<dbReference type="Gene3D" id="3.40.50.12780">
    <property type="entry name" value="N-terminal domain of ligase-like"/>
    <property type="match status" value="1"/>
</dbReference>
<dbReference type="Proteomes" id="UP001497382">
    <property type="component" value="Unassembled WGS sequence"/>
</dbReference>
<dbReference type="PROSITE" id="PS00455">
    <property type="entry name" value="AMP_BINDING"/>
    <property type="match status" value="1"/>
</dbReference>
<feature type="domain" description="AMP-dependent synthetase/ligase" evidence="1">
    <location>
        <begin position="46"/>
        <end position="209"/>
    </location>
</feature>
<evidence type="ECO:0000313" key="3">
    <source>
        <dbReference type="Proteomes" id="UP001497382"/>
    </source>
</evidence>
<reference evidence="2 3" key="1">
    <citation type="submission" date="2024-04" db="EMBL/GenBank/DDBJ databases">
        <authorList>
            <person name="Rising A."/>
            <person name="Reimegard J."/>
            <person name="Sonavane S."/>
            <person name="Akerstrom W."/>
            <person name="Nylinder S."/>
            <person name="Hedman E."/>
            <person name="Kallberg Y."/>
        </authorList>
    </citation>
    <scope>NUCLEOTIDE SEQUENCE [LARGE SCALE GENOMIC DNA]</scope>
</reference>
<gene>
    <name evidence="2" type="ORF">LARSCL_LOCUS22758</name>
</gene>
<evidence type="ECO:0000259" key="1">
    <source>
        <dbReference type="Pfam" id="PF00501"/>
    </source>
</evidence>
<dbReference type="SUPFAM" id="SSF56801">
    <property type="entry name" value="Acetyl-CoA synthetase-like"/>
    <property type="match status" value="1"/>
</dbReference>
<dbReference type="Pfam" id="PF00501">
    <property type="entry name" value="AMP-binding"/>
    <property type="match status" value="1"/>
</dbReference>
<dbReference type="PANTHER" id="PTHR42921">
    <property type="entry name" value="ACETOACETYL-COA SYNTHETASE"/>
    <property type="match status" value="1"/>
</dbReference>
<dbReference type="InterPro" id="IPR000873">
    <property type="entry name" value="AMP-dep_synth/lig_dom"/>
</dbReference>
<proteinExistence type="predicted"/>
<dbReference type="InterPro" id="IPR020845">
    <property type="entry name" value="AMP-binding_CS"/>
</dbReference>
<evidence type="ECO:0000313" key="2">
    <source>
        <dbReference type="EMBL" id="CAL1301884.1"/>
    </source>
</evidence>
<accession>A0AAV2C032</accession>
<name>A0AAV2C032_9ARAC</name>
<dbReference type="AlphaFoldDB" id="A0AAV2C032"/>
<dbReference type="PANTHER" id="PTHR42921:SF1">
    <property type="entry name" value="ACETOACETYL-COA SYNTHETASE"/>
    <property type="match status" value="1"/>
</dbReference>
<keyword evidence="3" id="KW-1185">Reference proteome</keyword>
<dbReference type="GO" id="GO:0030729">
    <property type="term" value="F:acetoacetate-CoA ligase activity"/>
    <property type="evidence" value="ECO:0007669"/>
    <property type="project" value="TreeGrafter"/>
</dbReference>